<dbReference type="EMBL" id="FO082262">
    <property type="protein sequence ID" value="CCO20539.1"/>
    <property type="molecule type" value="Genomic_DNA"/>
</dbReference>
<evidence type="ECO:0000313" key="3">
    <source>
        <dbReference type="Proteomes" id="UP000198341"/>
    </source>
</evidence>
<feature type="compositionally biased region" description="Acidic residues" evidence="1">
    <location>
        <begin position="426"/>
        <end position="442"/>
    </location>
</feature>
<dbReference type="RefSeq" id="XP_007508435.1">
    <property type="nucleotide sequence ID" value="XM_007508373.1"/>
</dbReference>
<feature type="region of interest" description="Disordered" evidence="1">
    <location>
        <begin position="595"/>
        <end position="621"/>
    </location>
</feature>
<name>K8ERG9_9CHLO</name>
<accession>K8ERG9</accession>
<proteinExistence type="predicted"/>
<dbReference type="KEGG" id="bpg:Bathy17g00130"/>
<dbReference type="Proteomes" id="UP000198341">
    <property type="component" value="Chromosome 17"/>
</dbReference>
<reference evidence="2 3" key="1">
    <citation type="submission" date="2011-10" db="EMBL/GenBank/DDBJ databases">
        <authorList>
            <person name="Genoscope - CEA"/>
        </authorList>
    </citation>
    <scope>NUCLEOTIDE SEQUENCE [LARGE SCALE GENOMIC DNA]</scope>
    <source>
        <strain evidence="2 3">RCC 1105</strain>
    </source>
</reference>
<evidence type="ECO:0000313" key="2">
    <source>
        <dbReference type="EMBL" id="CCO20539.1"/>
    </source>
</evidence>
<keyword evidence="3" id="KW-1185">Reference proteome</keyword>
<feature type="region of interest" description="Disordered" evidence="1">
    <location>
        <begin position="416"/>
        <end position="450"/>
    </location>
</feature>
<sequence>MLEASQRIVQDLCKSNEFQSQQIQLTHLGRRHVDEEHAVEGSINLQHNISDDRTNAASAFQQQRWAFFSIRPSRTSASTVVSTKQATHVCDKILECVQGYVTNPLFFHGITFGVSINASLAKNSCAHQKISNGDNIKIACTSGEIEKLIHQFHPCDGVVPELANDENLRMKIDANNVANLHELLKEQNIGFYTGKLGLSKILAKKVMVRLEAFSSFASSQNDKNTSGKNKASVSARKSTQVSALSVYQPLLKCGGQLENNSGANCNNSITSIGRDLTRVTLFHGMFFNRWPEDLVCEVHAAPSHGGDLNTRGVFEEKVNFPSFSSFFTLLGDDGLTRKKVRAALVREACSVVDSTERRKNGNSSSLSTIVDVVGDKVANIIRQIVRDDANVRALRVQASSFVPEQGEDCRILNLNNHELEEREGGDGEGSDDDDDDDDDDDGGGGPGDYQSNKKFIKLFYNALDDEYEGVKHYRGRFEHELRRKGPVASERSKPTTTRLQTEQKKRTYSEINRDVDKKLRTIQPSVNEIFTSNRTITGNARRNAFEPDEDAVKRLSGKNGEGANVCAVLDFISYGDSNPKVVRDVMSAKEEEIRETLNGAERQNEVDKSAEARSSVWRDAS</sequence>
<feature type="region of interest" description="Disordered" evidence="1">
    <location>
        <begin position="482"/>
        <end position="505"/>
    </location>
</feature>
<protein>
    <submittedName>
        <fullName evidence="2">Uncharacterized protein</fullName>
    </submittedName>
</protein>
<dbReference type="AlphaFoldDB" id="K8ERG9"/>
<dbReference type="GeneID" id="19010915"/>
<feature type="compositionally biased region" description="Basic and acidic residues" evidence="1">
    <location>
        <begin position="602"/>
        <end position="611"/>
    </location>
</feature>
<organism evidence="2 3">
    <name type="scientific">Bathycoccus prasinos</name>
    <dbReference type="NCBI Taxonomy" id="41875"/>
    <lineage>
        <taxon>Eukaryota</taxon>
        <taxon>Viridiplantae</taxon>
        <taxon>Chlorophyta</taxon>
        <taxon>Mamiellophyceae</taxon>
        <taxon>Mamiellales</taxon>
        <taxon>Bathycoccaceae</taxon>
        <taxon>Bathycoccus</taxon>
    </lineage>
</organism>
<evidence type="ECO:0000256" key="1">
    <source>
        <dbReference type="SAM" id="MobiDB-lite"/>
    </source>
</evidence>
<gene>
    <name evidence="2" type="ordered locus">Bathy17g00130</name>
</gene>